<keyword evidence="2" id="KW-1185">Reference proteome</keyword>
<dbReference type="AlphaFoldDB" id="A0A7J7J863"/>
<accession>A0A7J7J863</accession>
<proteinExistence type="predicted"/>
<dbReference type="EMBL" id="VXIV02002852">
    <property type="protein sequence ID" value="KAF6022420.1"/>
    <property type="molecule type" value="Genomic_DNA"/>
</dbReference>
<gene>
    <name evidence="1" type="ORF">EB796_019266</name>
</gene>
<protein>
    <submittedName>
        <fullName evidence="1">Uncharacterized protein</fullName>
    </submittedName>
</protein>
<name>A0A7J7J863_BUGNE</name>
<organism evidence="1 2">
    <name type="scientific">Bugula neritina</name>
    <name type="common">Brown bryozoan</name>
    <name type="synonym">Sertularia neritina</name>
    <dbReference type="NCBI Taxonomy" id="10212"/>
    <lineage>
        <taxon>Eukaryota</taxon>
        <taxon>Metazoa</taxon>
        <taxon>Spiralia</taxon>
        <taxon>Lophotrochozoa</taxon>
        <taxon>Bryozoa</taxon>
        <taxon>Gymnolaemata</taxon>
        <taxon>Cheilostomatida</taxon>
        <taxon>Flustrina</taxon>
        <taxon>Buguloidea</taxon>
        <taxon>Bugulidae</taxon>
        <taxon>Bugula</taxon>
    </lineage>
</organism>
<reference evidence="1" key="1">
    <citation type="submission" date="2020-06" db="EMBL/GenBank/DDBJ databases">
        <title>Draft genome of Bugula neritina, a colonial animal packing powerful symbionts and potential medicines.</title>
        <authorList>
            <person name="Rayko M."/>
        </authorList>
    </citation>
    <scope>NUCLEOTIDE SEQUENCE [LARGE SCALE GENOMIC DNA]</scope>
    <source>
        <strain evidence="1">Kwan_BN1</strain>
    </source>
</reference>
<evidence type="ECO:0000313" key="1">
    <source>
        <dbReference type="EMBL" id="KAF6022420.1"/>
    </source>
</evidence>
<comment type="caution">
    <text evidence="1">The sequence shown here is derived from an EMBL/GenBank/DDBJ whole genome shotgun (WGS) entry which is preliminary data.</text>
</comment>
<sequence length="400" mass="44648">MASVLSTCGAQQAKSEVYSHLECNASVSLRAQGRNCEGKCVYNIMASNHEVFSRIHVQENEEYVEMKDLRNNALCFSEGGLSSKVGVMVVRGFDRAGKTVKIAEVHHNTIFLIYDGKRDNSSQLTIKHPPEHVQNHDAKISIKNVNGDNIGDLSKRNCSAVLSFGLPVGTGRIRSLCVLYALKVYHSIYKLHEYSMPQNILWELTPGNPCPPSLNSLSETSRFTLRAACKGLKRNRFTDLLDGCSGIIKLVIEEDPCSQAHSIVFRDTFGYLQFYSSFGKDKNTVALFSDTGNPIGMFFKNVCEYTVIDTEQNSEIFTIHRKESPQLMFVVVSAECPNSRVACIYQQQCTIIVDISDSKLISKYKALIITFAQSQSLLLHKSGEGCLPMVPCYPYRPQII</sequence>
<dbReference type="Proteomes" id="UP000593567">
    <property type="component" value="Unassembled WGS sequence"/>
</dbReference>
<evidence type="ECO:0000313" key="2">
    <source>
        <dbReference type="Proteomes" id="UP000593567"/>
    </source>
</evidence>